<evidence type="ECO:0000259" key="3">
    <source>
        <dbReference type="Pfam" id="PF07687"/>
    </source>
</evidence>
<accession>A0ABQ2ETF7</accession>
<dbReference type="PIRSF" id="PIRSF037226">
    <property type="entry name" value="Amidohydrolase_ACY1L2_prd"/>
    <property type="match status" value="1"/>
</dbReference>
<dbReference type="InterPro" id="IPR011650">
    <property type="entry name" value="Peptidase_M20_dimer"/>
</dbReference>
<keyword evidence="5" id="KW-1185">Reference proteome</keyword>
<feature type="region of interest" description="Disordered" evidence="2">
    <location>
        <begin position="407"/>
        <end position="455"/>
    </location>
</feature>
<gene>
    <name evidence="4" type="ORF">GCM10011583_66830</name>
</gene>
<dbReference type="InterPro" id="IPR052030">
    <property type="entry name" value="Peptidase_M20/M20A_hydrolases"/>
</dbReference>
<dbReference type="Gene3D" id="3.30.70.360">
    <property type="match status" value="1"/>
</dbReference>
<protein>
    <recommendedName>
        <fullName evidence="1">Peptidase M20 domain-containing protein 2</fullName>
    </recommendedName>
</protein>
<evidence type="ECO:0000256" key="2">
    <source>
        <dbReference type="SAM" id="MobiDB-lite"/>
    </source>
</evidence>
<dbReference type="RefSeq" id="WP_229701339.1">
    <property type="nucleotide sequence ID" value="NZ_BMMV01000031.1"/>
</dbReference>
<feature type="domain" description="Peptidase M20 dimerisation" evidence="3">
    <location>
        <begin position="181"/>
        <end position="279"/>
    </location>
</feature>
<evidence type="ECO:0000313" key="5">
    <source>
        <dbReference type="Proteomes" id="UP000660265"/>
    </source>
</evidence>
<comment type="caution">
    <text evidence="4">The sequence shown here is derived from an EMBL/GenBank/DDBJ whole genome shotgun (WGS) entry which is preliminary data.</text>
</comment>
<dbReference type="Proteomes" id="UP000660265">
    <property type="component" value="Unassembled WGS sequence"/>
</dbReference>
<reference evidence="5" key="1">
    <citation type="journal article" date="2019" name="Int. J. Syst. Evol. Microbiol.">
        <title>The Global Catalogue of Microorganisms (GCM) 10K type strain sequencing project: providing services to taxonomists for standard genome sequencing and annotation.</title>
        <authorList>
            <consortium name="The Broad Institute Genomics Platform"/>
            <consortium name="The Broad Institute Genome Sequencing Center for Infectious Disease"/>
            <person name="Wu L."/>
            <person name="Ma J."/>
        </authorList>
    </citation>
    <scope>NUCLEOTIDE SEQUENCE [LARGE SCALE GENOMIC DNA]</scope>
    <source>
        <strain evidence="5">CGMCC 4.7275</strain>
    </source>
</reference>
<dbReference type="InterPro" id="IPR017144">
    <property type="entry name" value="Xaa-Arg_dipeptidase"/>
</dbReference>
<proteinExistence type="inferred from homology"/>
<sequence length="455" mass="45970">MSGTPTGSTPPRVASPTATPSLTRVMDEMTALQPRMEEVSRAIHARPELKFGEYHAVEVLTGWLAEAGFAVGTGAGGVETAFVAEHAGGAPGPYVAVLAEYDALPGVGHGCGHNLIAAGGAAAAIAAVRALPGHPGTIAVIGTPGEEMGGAGKVLLADAGVFDGVDAAVMFHPADRSATTQRALAAAHLRADFVGVSAHAARTPWEGRSALAAAQLFLNALDSMRQFIPPTARLHGIVSDGGQAPNVVPARAAVDFYVRDGTTAATEALVERVRAAARGAALATGTEAAVTETGPLYAERRDNRVLAARFGATVRALGVDIGPGAPDEPAGSSDIGNLSHLLPVIHPYMQTAAFGTPSHSHAMRDASATVFAHDRTRTAATGLARVVTDLVSDPEFLAAARAEFEAATRAEGKEPGAAGDIDAGSDAAGSDAGFVAAGDTSGRPDGARTLPSCRS</sequence>
<comment type="similarity">
    <text evidence="1">Belongs to the peptidase M20A family.</text>
</comment>
<dbReference type="Pfam" id="PF01546">
    <property type="entry name" value="Peptidase_M20"/>
    <property type="match status" value="1"/>
</dbReference>
<evidence type="ECO:0000256" key="1">
    <source>
        <dbReference type="PIRNR" id="PIRNR037226"/>
    </source>
</evidence>
<dbReference type="PANTHER" id="PTHR30575">
    <property type="entry name" value="PEPTIDASE M20"/>
    <property type="match status" value="1"/>
</dbReference>
<organism evidence="4 5">
    <name type="scientific">Streptomyces camponoticapitis</name>
    <dbReference type="NCBI Taxonomy" id="1616125"/>
    <lineage>
        <taxon>Bacteria</taxon>
        <taxon>Bacillati</taxon>
        <taxon>Actinomycetota</taxon>
        <taxon>Actinomycetes</taxon>
        <taxon>Kitasatosporales</taxon>
        <taxon>Streptomycetaceae</taxon>
        <taxon>Streptomyces</taxon>
    </lineage>
</organism>
<name>A0ABQ2ETF7_9ACTN</name>
<dbReference type="PANTHER" id="PTHR30575:SF0">
    <property type="entry name" value="XAA-ARG DIPEPTIDASE"/>
    <property type="match status" value="1"/>
</dbReference>
<feature type="compositionally biased region" description="Low complexity" evidence="2">
    <location>
        <begin position="416"/>
        <end position="439"/>
    </location>
</feature>
<dbReference type="SUPFAM" id="SSF53187">
    <property type="entry name" value="Zn-dependent exopeptidases"/>
    <property type="match status" value="1"/>
</dbReference>
<feature type="region of interest" description="Disordered" evidence="2">
    <location>
        <begin position="1"/>
        <end position="20"/>
    </location>
</feature>
<dbReference type="NCBIfam" id="TIGR01891">
    <property type="entry name" value="amidohydrolases"/>
    <property type="match status" value="1"/>
</dbReference>
<dbReference type="InterPro" id="IPR002933">
    <property type="entry name" value="Peptidase_M20"/>
</dbReference>
<dbReference type="InterPro" id="IPR017439">
    <property type="entry name" value="Amidohydrolase"/>
</dbReference>
<dbReference type="Pfam" id="PF07687">
    <property type="entry name" value="M20_dimer"/>
    <property type="match status" value="1"/>
</dbReference>
<dbReference type="InterPro" id="IPR036264">
    <property type="entry name" value="Bact_exopeptidase_dim_dom"/>
</dbReference>
<dbReference type="EMBL" id="BMMV01000031">
    <property type="protein sequence ID" value="GGK25449.1"/>
    <property type="molecule type" value="Genomic_DNA"/>
</dbReference>
<dbReference type="Gene3D" id="3.40.630.10">
    <property type="entry name" value="Zn peptidases"/>
    <property type="match status" value="1"/>
</dbReference>
<evidence type="ECO:0000313" key="4">
    <source>
        <dbReference type="EMBL" id="GGK25449.1"/>
    </source>
</evidence>
<dbReference type="SUPFAM" id="SSF55031">
    <property type="entry name" value="Bacterial exopeptidase dimerisation domain"/>
    <property type="match status" value="1"/>
</dbReference>